<feature type="non-terminal residue" evidence="2">
    <location>
        <position position="1"/>
    </location>
</feature>
<proteinExistence type="predicted"/>
<dbReference type="EMBL" id="JABANM010018891">
    <property type="protein sequence ID" value="KAF4725362.1"/>
    <property type="molecule type" value="Genomic_DNA"/>
</dbReference>
<evidence type="ECO:0000313" key="3">
    <source>
        <dbReference type="Proteomes" id="UP000574390"/>
    </source>
</evidence>
<evidence type="ECO:0000256" key="1">
    <source>
        <dbReference type="SAM" id="MobiDB-lite"/>
    </source>
</evidence>
<dbReference type="Proteomes" id="UP000574390">
    <property type="component" value="Unassembled WGS sequence"/>
</dbReference>
<feature type="compositionally biased region" description="Basic and acidic residues" evidence="1">
    <location>
        <begin position="114"/>
        <end position="130"/>
    </location>
</feature>
<comment type="caution">
    <text evidence="2">The sequence shown here is derived from an EMBL/GenBank/DDBJ whole genome shotgun (WGS) entry which is preliminary data.</text>
</comment>
<feature type="region of interest" description="Disordered" evidence="1">
    <location>
        <begin position="114"/>
        <end position="140"/>
    </location>
</feature>
<evidence type="ECO:0000313" key="2">
    <source>
        <dbReference type="EMBL" id="KAF4725362.1"/>
    </source>
</evidence>
<protein>
    <submittedName>
        <fullName evidence="2">Uncharacterized protein</fullName>
    </submittedName>
</protein>
<accession>A0A7J6RYT5</accession>
<reference evidence="2 3" key="1">
    <citation type="submission" date="2020-04" db="EMBL/GenBank/DDBJ databases">
        <title>Perkinsus olseni comparative genomics.</title>
        <authorList>
            <person name="Bogema D.R."/>
        </authorList>
    </citation>
    <scope>NUCLEOTIDE SEQUENCE [LARGE SCALE GENOMIC DNA]</scope>
    <source>
        <strain evidence="2">ATCC PRA-205</strain>
    </source>
</reference>
<gene>
    <name evidence="2" type="ORF">FOZ62_012221</name>
</gene>
<dbReference type="AlphaFoldDB" id="A0A7J6RYT5"/>
<name>A0A7J6RYT5_PEROL</name>
<sequence>IPQRTIRKGISREEVMRIVWDELQRVVVAMIRHTDEYAAPPPAAVVVVSSYGPTSTSDGSVKDPTSSLRTGPIGSILWDKEERYRLYEVCRGNSKRNARVVRSTAAEAEVARQQCDDDMHDSGDGGSRRIDGRHHHRQQPSVYNTLRIDTDKHHFILCGNGTARVLLPEDTPARKDDRK</sequence>
<organism evidence="2 3">
    <name type="scientific">Perkinsus olseni</name>
    <name type="common">Perkinsus atlanticus</name>
    <dbReference type="NCBI Taxonomy" id="32597"/>
    <lineage>
        <taxon>Eukaryota</taxon>
        <taxon>Sar</taxon>
        <taxon>Alveolata</taxon>
        <taxon>Perkinsozoa</taxon>
        <taxon>Perkinsea</taxon>
        <taxon>Perkinsida</taxon>
        <taxon>Perkinsidae</taxon>
        <taxon>Perkinsus</taxon>
    </lineage>
</organism>
<feature type="non-terminal residue" evidence="2">
    <location>
        <position position="179"/>
    </location>
</feature>